<sequence length="80" mass="9608">MSNNKIIRRPYRYLVDFENVYQFMIRNYSIDGATGEKAPFFEYAQTLIDFDREHTYLYSIWEEEDEIVACIYTTSIPTSN</sequence>
<reference evidence="1 2" key="1">
    <citation type="submission" date="2018-12" db="EMBL/GenBank/DDBJ databases">
        <authorList>
            <person name="Sun L."/>
            <person name="Chen Z."/>
        </authorList>
    </citation>
    <scope>NUCLEOTIDE SEQUENCE [LARGE SCALE GENOMIC DNA]</scope>
    <source>
        <strain evidence="1 2">DSM 15890</strain>
    </source>
</reference>
<dbReference type="AlphaFoldDB" id="A0A433YBL9"/>
<dbReference type="Proteomes" id="UP000279446">
    <property type="component" value="Unassembled WGS sequence"/>
</dbReference>
<accession>A0A433YBL9</accession>
<keyword evidence="2" id="KW-1185">Reference proteome</keyword>
<organism evidence="1 2">
    <name type="scientific">Paenibacillus anaericanus</name>
    <dbReference type="NCBI Taxonomy" id="170367"/>
    <lineage>
        <taxon>Bacteria</taxon>
        <taxon>Bacillati</taxon>
        <taxon>Bacillota</taxon>
        <taxon>Bacilli</taxon>
        <taxon>Bacillales</taxon>
        <taxon>Paenibacillaceae</taxon>
        <taxon>Paenibacillus</taxon>
    </lineage>
</organism>
<protein>
    <recommendedName>
        <fullName evidence="3">GNAT family N-acetyltransferase</fullName>
    </recommendedName>
</protein>
<proteinExistence type="predicted"/>
<evidence type="ECO:0008006" key="3">
    <source>
        <dbReference type="Google" id="ProtNLM"/>
    </source>
</evidence>
<dbReference type="RefSeq" id="WP_127191671.1">
    <property type="nucleotide sequence ID" value="NZ_RZNY01000005.1"/>
</dbReference>
<evidence type="ECO:0000313" key="2">
    <source>
        <dbReference type="Proteomes" id="UP000279446"/>
    </source>
</evidence>
<name>A0A433YBL9_9BACL</name>
<evidence type="ECO:0000313" key="1">
    <source>
        <dbReference type="EMBL" id="RUT47271.1"/>
    </source>
</evidence>
<dbReference type="EMBL" id="RZNY01000005">
    <property type="protein sequence ID" value="RUT47271.1"/>
    <property type="molecule type" value="Genomic_DNA"/>
</dbReference>
<dbReference type="OrthoDB" id="62792at2"/>
<gene>
    <name evidence="1" type="ORF">EJP82_08860</name>
</gene>
<comment type="caution">
    <text evidence="1">The sequence shown here is derived from an EMBL/GenBank/DDBJ whole genome shotgun (WGS) entry which is preliminary data.</text>
</comment>